<sequence>MEEHAEGALSENTLSSEEFDPNQLEEDNGDVRFQELTAFSGSSSSTNPTPVLPKVEVPRRRRFFKSFWTGRVSSKDRRVEKWITITRIP</sequence>
<reference evidence="2" key="1">
    <citation type="submission" date="2013-07" db="EMBL/GenBank/DDBJ databases">
        <title>The genome of an arbuscular mycorrhizal fungus provides insights into the evolution of the oldest plant symbiosis.</title>
        <authorList>
            <consortium name="DOE Joint Genome Institute"/>
            <person name="Tisserant E."/>
            <person name="Malbreil M."/>
            <person name="Kuo A."/>
            <person name="Kohler A."/>
            <person name="Symeonidi A."/>
            <person name="Balestrini R."/>
            <person name="Charron P."/>
            <person name="Duensing N."/>
            <person name="Frei-dit-Frey N."/>
            <person name="Gianinazzi-Pearson V."/>
            <person name="Gilbert B."/>
            <person name="Handa Y."/>
            <person name="Hijri M."/>
            <person name="Kaul R."/>
            <person name="Kawaguchi M."/>
            <person name="Krajinski F."/>
            <person name="Lammers P."/>
            <person name="Lapierre D."/>
            <person name="Masclaux F.G."/>
            <person name="Murat C."/>
            <person name="Morin E."/>
            <person name="Ndikumana S."/>
            <person name="Pagni M."/>
            <person name="Petitpierre D."/>
            <person name="Requena N."/>
            <person name="Rosikiewicz P."/>
            <person name="Riley R."/>
            <person name="Saito K."/>
            <person name="San Clemente H."/>
            <person name="Shapiro H."/>
            <person name="van Tuinen D."/>
            <person name="Becard G."/>
            <person name="Bonfante P."/>
            <person name="Paszkowski U."/>
            <person name="Shachar-Hill Y."/>
            <person name="Young J.P."/>
            <person name="Sanders I.R."/>
            <person name="Henrissat B."/>
            <person name="Rensing S.A."/>
            <person name="Grigoriev I.V."/>
            <person name="Corradi N."/>
            <person name="Roux C."/>
            <person name="Martin F."/>
        </authorList>
    </citation>
    <scope>NUCLEOTIDE SEQUENCE</scope>
    <source>
        <strain evidence="2">DAOM 197198</strain>
    </source>
</reference>
<proteinExistence type="predicted"/>
<gene>
    <name evidence="2" type="ORF">GLOINDRAFT_6544</name>
</gene>
<feature type="compositionally biased region" description="Polar residues" evidence="1">
    <location>
        <begin position="37"/>
        <end position="49"/>
    </location>
</feature>
<dbReference type="AlphaFoldDB" id="U9T2I9"/>
<dbReference type="EMBL" id="KI295740">
    <property type="protein sequence ID" value="ESA02419.1"/>
    <property type="molecule type" value="Genomic_DNA"/>
</dbReference>
<evidence type="ECO:0000256" key="1">
    <source>
        <dbReference type="SAM" id="MobiDB-lite"/>
    </source>
</evidence>
<name>U9T2I9_RHIID</name>
<accession>U9T2I9</accession>
<organism evidence="2">
    <name type="scientific">Rhizophagus irregularis (strain DAOM 181602 / DAOM 197198 / MUCL 43194)</name>
    <name type="common">Arbuscular mycorrhizal fungus</name>
    <name type="synonym">Glomus intraradices</name>
    <dbReference type="NCBI Taxonomy" id="747089"/>
    <lineage>
        <taxon>Eukaryota</taxon>
        <taxon>Fungi</taxon>
        <taxon>Fungi incertae sedis</taxon>
        <taxon>Mucoromycota</taxon>
        <taxon>Glomeromycotina</taxon>
        <taxon>Glomeromycetes</taxon>
        <taxon>Glomerales</taxon>
        <taxon>Glomeraceae</taxon>
        <taxon>Rhizophagus</taxon>
    </lineage>
</organism>
<protein>
    <submittedName>
        <fullName evidence="2">Uncharacterized protein</fullName>
    </submittedName>
</protein>
<feature type="region of interest" description="Disordered" evidence="1">
    <location>
        <begin position="1"/>
        <end position="53"/>
    </location>
</feature>
<feature type="compositionally biased region" description="Acidic residues" evidence="1">
    <location>
        <begin position="17"/>
        <end position="28"/>
    </location>
</feature>
<evidence type="ECO:0000313" key="2">
    <source>
        <dbReference type="EMBL" id="ESA02419.1"/>
    </source>
</evidence>
<dbReference type="VEuPathDB" id="FungiDB:RhiirFUN_012118"/>
<dbReference type="HOGENOM" id="CLU_2455919_0_0_1"/>